<evidence type="ECO:0000256" key="6">
    <source>
        <dbReference type="SAM" id="MobiDB-lite"/>
    </source>
</evidence>
<protein>
    <recommendedName>
        <fullName evidence="13">Poly [ADP-ribose] polymerase 12</fullName>
    </recommendedName>
</protein>
<evidence type="ECO:0000256" key="5">
    <source>
        <dbReference type="PROSITE-ProRule" id="PRU00723"/>
    </source>
</evidence>
<dbReference type="InterPro" id="IPR051712">
    <property type="entry name" value="ARTD-AVP"/>
</dbReference>
<evidence type="ECO:0008006" key="13">
    <source>
        <dbReference type="Google" id="ProtNLM"/>
    </source>
</evidence>
<feature type="compositionally biased region" description="Basic residues" evidence="6">
    <location>
        <begin position="446"/>
        <end position="460"/>
    </location>
</feature>
<dbReference type="GO" id="GO:0003950">
    <property type="term" value="F:NAD+ poly-ADP-ribosyltransferase activity"/>
    <property type="evidence" value="ECO:0007669"/>
    <property type="project" value="InterPro"/>
</dbReference>
<dbReference type="EnsemblMetazoa" id="G23250.1">
    <property type="protein sequence ID" value="G23250.1:cds"/>
    <property type="gene ID" value="G23250"/>
</dbReference>
<feature type="domain" description="C3H1-type" evidence="7">
    <location>
        <begin position="588"/>
        <end position="610"/>
    </location>
</feature>
<proteinExistence type="inferred from homology"/>
<feature type="domain" description="WWE" evidence="9">
    <location>
        <begin position="942"/>
        <end position="1023"/>
    </location>
</feature>
<evidence type="ECO:0000313" key="11">
    <source>
        <dbReference type="EnsemblMetazoa" id="G23250.1:cds"/>
    </source>
</evidence>
<feature type="compositionally biased region" description="Pro residues" evidence="6">
    <location>
        <begin position="143"/>
        <end position="152"/>
    </location>
</feature>
<dbReference type="PANTHER" id="PTHR45740:SF2">
    <property type="entry name" value="POLY [ADP-RIBOSE] POLYMERASE"/>
    <property type="match status" value="1"/>
</dbReference>
<dbReference type="Gene3D" id="3.30.720.50">
    <property type="match status" value="1"/>
</dbReference>
<evidence type="ECO:0000259" key="9">
    <source>
        <dbReference type="PROSITE" id="PS50918"/>
    </source>
</evidence>
<dbReference type="SUPFAM" id="SSF117839">
    <property type="entry name" value="WWE domain"/>
    <property type="match status" value="1"/>
</dbReference>
<dbReference type="SUPFAM" id="SSF54768">
    <property type="entry name" value="dsRNA-binding domain-like"/>
    <property type="match status" value="1"/>
</dbReference>
<feature type="region of interest" description="Disordered" evidence="6">
    <location>
        <begin position="714"/>
        <end position="771"/>
    </location>
</feature>
<evidence type="ECO:0000256" key="2">
    <source>
        <dbReference type="ARBA" id="ARBA00023242"/>
    </source>
</evidence>
<feature type="compositionally biased region" description="Gly residues" evidence="6">
    <location>
        <begin position="16"/>
        <end position="63"/>
    </location>
</feature>
<feature type="compositionally biased region" description="Basic and acidic residues" evidence="6">
    <location>
        <begin position="328"/>
        <end position="354"/>
    </location>
</feature>
<dbReference type="Pfam" id="PF00644">
    <property type="entry name" value="PARP"/>
    <property type="match status" value="1"/>
</dbReference>
<evidence type="ECO:0000259" key="8">
    <source>
        <dbReference type="PROSITE" id="PS50137"/>
    </source>
</evidence>
<dbReference type="InterPro" id="IPR037197">
    <property type="entry name" value="WWE_dom_sf"/>
</dbReference>
<feature type="compositionally biased region" description="Polar residues" evidence="6">
    <location>
        <begin position="96"/>
        <end position="113"/>
    </location>
</feature>
<feature type="region of interest" description="Disordered" evidence="6">
    <location>
        <begin position="259"/>
        <end position="287"/>
    </location>
</feature>
<dbReference type="SUPFAM" id="SSF56399">
    <property type="entry name" value="ADP-ribosylation"/>
    <property type="match status" value="1"/>
</dbReference>
<evidence type="ECO:0000259" key="10">
    <source>
        <dbReference type="PROSITE" id="PS51059"/>
    </source>
</evidence>
<feature type="compositionally biased region" description="Polar residues" evidence="6">
    <location>
        <begin position="316"/>
        <end position="326"/>
    </location>
</feature>
<dbReference type="Proteomes" id="UP000005408">
    <property type="component" value="Unassembled WGS sequence"/>
</dbReference>
<dbReference type="Pfam" id="PF02825">
    <property type="entry name" value="WWE"/>
    <property type="match status" value="1"/>
</dbReference>
<keyword evidence="5" id="KW-0479">Metal-binding</keyword>
<feature type="compositionally biased region" description="Polar residues" evidence="6">
    <location>
        <begin position="433"/>
        <end position="442"/>
    </location>
</feature>
<feature type="region of interest" description="Disordered" evidence="6">
    <location>
        <begin position="1"/>
        <end position="113"/>
    </location>
</feature>
<dbReference type="SMART" id="SM00358">
    <property type="entry name" value="DSRM"/>
    <property type="match status" value="1"/>
</dbReference>
<keyword evidence="2" id="KW-0539">Nucleus</keyword>
<feature type="region of interest" description="Disordered" evidence="6">
    <location>
        <begin position="1254"/>
        <end position="1379"/>
    </location>
</feature>
<feature type="compositionally biased region" description="Basic residues" evidence="6">
    <location>
        <begin position="402"/>
        <end position="411"/>
    </location>
</feature>
<feature type="compositionally biased region" description="Acidic residues" evidence="6">
    <location>
        <begin position="736"/>
        <end position="766"/>
    </location>
</feature>
<comment type="similarity">
    <text evidence="3">Belongs to the ARTD/PARP family.</text>
</comment>
<comment type="subcellular location">
    <subcellularLocation>
        <location evidence="1">Nucleus</location>
    </subcellularLocation>
</comment>
<feature type="domain" description="DRBM" evidence="8">
    <location>
        <begin position="219"/>
        <end position="252"/>
    </location>
</feature>
<dbReference type="Gene3D" id="3.30.1370.210">
    <property type="match status" value="1"/>
</dbReference>
<dbReference type="GO" id="GO:0003723">
    <property type="term" value="F:RNA binding"/>
    <property type="evidence" value="ECO:0007669"/>
    <property type="project" value="UniProtKB-UniRule"/>
</dbReference>
<dbReference type="GO" id="GO:0008270">
    <property type="term" value="F:zinc ion binding"/>
    <property type="evidence" value="ECO:0007669"/>
    <property type="project" value="UniProtKB-KW"/>
</dbReference>
<feature type="compositionally biased region" description="Low complexity" evidence="6">
    <location>
        <begin position="1326"/>
        <end position="1347"/>
    </location>
</feature>
<dbReference type="PROSITE" id="PS50918">
    <property type="entry name" value="WWE"/>
    <property type="match status" value="1"/>
</dbReference>
<dbReference type="PROSITE" id="PS50103">
    <property type="entry name" value="ZF_C3H1"/>
    <property type="match status" value="1"/>
</dbReference>
<feature type="compositionally biased region" description="Acidic residues" evidence="6">
    <location>
        <begin position="376"/>
        <end position="387"/>
    </location>
</feature>
<feature type="compositionally biased region" description="Polar residues" evidence="6">
    <location>
        <begin position="1281"/>
        <end position="1297"/>
    </location>
</feature>
<name>A0A8W8KBY7_MAGGI</name>
<keyword evidence="5" id="KW-0862">Zinc</keyword>
<dbReference type="GO" id="GO:0005634">
    <property type="term" value="C:nucleus"/>
    <property type="evidence" value="ECO:0007669"/>
    <property type="project" value="UniProtKB-SubCell"/>
</dbReference>
<dbReference type="PANTHER" id="PTHR45740">
    <property type="entry name" value="POLY [ADP-RIBOSE] POLYMERASE"/>
    <property type="match status" value="1"/>
</dbReference>
<dbReference type="CDD" id="cd01439">
    <property type="entry name" value="TCCD_inducible_PARP_like"/>
    <property type="match status" value="1"/>
</dbReference>
<evidence type="ECO:0000313" key="12">
    <source>
        <dbReference type="Proteomes" id="UP000005408"/>
    </source>
</evidence>
<feature type="region of interest" description="Disordered" evidence="6">
    <location>
        <begin position="302"/>
        <end position="487"/>
    </location>
</feature>
<feature type="compositionally biased region" description="Basic and acidic residues" evidence="6">
    <location>
        <begin position="259"/>
        <end position="272"/>
    </location>
</feature>
<keyword evidence="4" id="KW-0694">RNA-binding</keyword>
<feature type="domain" description="PARP catalytic" evidence="10">
    <location>
        <begin position="1051"/>
        <end position="1267"/>
    </location>
</feature>
<evidence type="ECO:0000259" key="7">
    <source>
        <dbReference type="PROSITE" id="PS50103"/>
    </source>
</evidence>
<feature type="compositionally biased region" description="Basic and acidic residues" evidence="6">
    <location>
        <begin position="1358"/>
        <end position="1379"/>
    </location>
</feature>
<dbReference type="InterPro" id="IPR000571">
    <property type="entry name" value="Znf_CCCH"/>
</dbReference>
<dbReference type="InterPro" id="IPR014720">
    <property type="entry name" value="dsRBD_dom"/>
</dbReference>
<keyword evidence="12" id="KW-1185">Reference proteome</keyword>
<dbReference type="PROSITE" id="PS50137">
    <property type="entry name" value="DS_RBD"/>
    <property type="match status" value="1"/>
</dbReference>
<dbReference type="Gene3D" id="3.90.228.10">
    <property type="match status" value="1"/>
</dbReference>
<dbReference type="OrthoDB" id="5988750at2759"/>
<feature type="compositionally biased region" description="Low complexity" evidence="6">
    <location>
        <begin position="1298"/>
        <end position="1311"/>
    </location>
</feature>
<evidence type="ECO:0000256" key="4">
    <source>
        <dbReference type="PROSITE-ProRule" id="PRU00266"/>
    </source>
</evidence>
<dbReference type="Gene3D" id="3.30.160.20">
    <property type="match status" value="1"/>
</dbReference>
<feature type="zinc finger region" description="C3H1-type" evidence="5">
    <location>
        <begin position="588"/>
        <end position="610"/>
    </location>
</feature>
<dbReference type="InterPro" id="IPR012317">
    <property type="entry name" value="Poly(ADP-ribose)pol_cat_dom"/>
</dbReference>
<sequence>MKSRKKNMSDSKGRGGRGGGRGKPRGGSQGEGRGGQSGRGGNVRGGPQGGRGGPQGSRGGPQGGSQTPRGGGHDNPRGHSGQQNRYGSHQDLFPGQNFNSQTSLLGNPTNWQPGVPQTNVPLPPYLPGGVVNYPGQHQIYPGMPPNYPPPNAPGVRAPPMSLPPHQMSLPQQPLTQPPRHDSSAGSAKFESKHPVVKLNDLKPGLKYQDQPTNNDFVCISVEVGGRLFEGYGLTKKDAKKQAAEFALKDLFNIICIEEKGSGNDQGSSEKKEKAKPKSKLKDEGEDMERIFNDTMEDLKKLTLPDVNVKSKRPPTGNKTMQKNQGGKPQKEIDMGSRGNLKDDNINDDSQSERGGRRRGGRGKRRGKGTKAGEALPGDDGEEDESGNDSDTSHVSQSSRGRGANRRGRGRGRGGLQPSGSTHDLNVRDDSDNESVCSQTSQSGRGRGGRIQRGGRGRGRGGRGANSQRHNSGGQEGDEDEAENKHQQAALDLGDESDENFSEAKVFRYLVKTLGGCASIQKFKEEFSPLPADFDDWVKTPKNRLSVFKRNGRPVVIGPYLRDATVCVDNMGFGGNKKCNRKECNHFHVCNFFLNGWCKRGFKCRKGHTFTKGPNRELKAKLGLNPFKDAEIKTIILCRYPQVCPKGKCHKEDCPYLHICYNFLRDKCEDSDCSRGHDLGTPHNLWVLSVYRMEKWPVEKMALLKFLINKPMKPRTKKIPGDTTESTIDPAESVGSVDDEDFEENEYDEDTDDDDDDDDYDDEEDNAEGDKDVVGEVYHYPKFVDSEPKAETLPKKRLDRKNRWNTNEEESEPIEIAEKVSTNTSVLERDADKKDICPSLIPGSCREKKCDRHHRPLPYLWQIRIFGTWVSFNDKENEKLERGYCNLEEIGDAEVEHEERKYKIHMKFNENIGVVYEIMHGEESLNTNDVLSSRRLSTASFGKEKKPLTTGSFHTQWRWYYRNDVGQWVPFDKDRFQYTLEKKYVMGQKTYLFTRENYKFKYKIELADWTQVNLDTGKERKILRRPVFVSITDVAAKIYPPIIQVSATGPVPPGWAPWDLAHPFELVELDESCKEYREVKGAMFDTLKEDYFTISNIYRIQNLSLWKEFNMRKTNMEMDHEMRGESVNVKSLFHGTDSIDTCYGICTNNFDFRLSGKNATMYGKGSYFATTAKYSNCYTRGPLRLIFRARVLIGRYTKGEKDIACPPNIPGEGHKRFDSCVDNETNPSIFVVFDRNQSYPEHLIAYRGKDDELSPALSNPAPVSNPVSRPSSLSSLQSTTSGVAQASSSTLGNISQSAQSSPSQLYSGPSSGIGTPQPASSPGVMYSNPYQSSPSSTTSLPGTSRSPSESQSFSYRTASGREQRMSYPEAKKKEETCSIQ</sequence>
<feature type="compositionally biased region" description="Basic residues" evidence="6">
    <location>
        <begin position="355"/>
        <end position="368"/>
    </location>
</feature>
<dbReference type="GO" id="GO:1990404">
    <property type="term" value="F:NAD+-protein mono-ADP-ribosyltransferase activity"/>
    <property type="evidence" value="ECO:0007669"/>
    <property type="project" value="TreeGrafter"/>
</dbReference>
<evidence type="ECO:0000256" key="1">
    <source>
        <dbReference type="ARBA" id="ARBA00004123"/>
    </source>
</evidence>
<accession>A0A8W8KBY7</accession>
<organism evidence="11 12">
    <name type="scientific">Magallana gigas</name>
    <name type="common">Pacific oyster</name>
    <name type="synonym">Crassostrea gigas</name>
    <dbReference type="NCBI Taxonomy" id="29159"/>
    <lineage>
        <taxon>Eukaryota</taxon>
        <taxon>Metazoa</taxon>
        <taxon>Spiralia</taxon>
        <taxon>Lophotrochozoa</taxon>
        <taxon>Mollusca</taxon>
        <taxon>Bivalvia</taxon>
        <taxon>Autobranchia</taxon>
        <taxon>Pteriomorphia</taxon>
        <taxon>Ostreida</taxon>
        <taxon>Ostreoidea</taxon>
        <taxon>Ostreidae</taxon>
        <taxon>Magallana</taxon>
    </lineage>
</organism>
<evidence type="ECO:0000256" key="3">
    <source>
        <dbReference type="ARBA" id="ARBA00024347"/>
    </source>
</evidence>
<feature type="compositionally biased region" description="Low complexity" evidence="6">
    <location>
        <begin position="1257"/>
        <end position="1280"/>
    </location>
</feature>
<keyword evidence="5" id="KW-0863">Zinc-finger</keyword>
<reference evidence="11" key="1">
    <citation type="submission" date="2022-08" db="UniProtKB">
        <authorList>
            <consortium name="EnsemblMetazoa"/>
        </authorList>
    </citation>
    <scope>IDENTIFICATION</scope>
    <source>
        <strain evidence="11">05x7-T-G4-1.051#20</strain>
    </source>
</reference>
<dbReference type="InterPro" id="IPR004170">
    <property type="entry name" value="WWE_dom"/>
</dbReference>
<feature type="region of interest" description="Disordered" evidence="6">
    <location>
        <begin position="143"/>
        <end position="192"/>
    </location>
</feature>
<dbReference type="PROSITE" id="PS51059">
    <property type="entry name" value="PARP_CATALYTIC"/>
    <property type="match status" value="1"/>
</dbReference>